<dbReference type="AlphaFoldDB" id="A0A2S5KV88"/>
<gene>
    <name evidence="3" type="ORF">C4K68_03600</name>
</gene>
<feature type="compositionally biased region" description="Basic and acidic residues" evidence="1">
    <location>
        <begin position="91"/>
        <end position="103"/>
    </location>
</feature>
<accession>A0A2S5KV88</accession>
<evidence type="ECO:0000256" key="1">
    <source>
        <dbReference type="SAM" id="MobiDB-lite"/>
    </source>
</evidence>
<evidence type="ECO:0000259" key="2">
    <source>
        <dbReference type="Pfam" id="PF14302"/>
    </source>
</evidence>
<dbReference type="Pfam" id="PF14302">
    <property type="entry name" value="DUF4377"/>
    <property type="match status" value="1"/>
</dbReference>
<evidence type="ECO:0000313" key="3">
    <source>
        <dbReference type="EMBL" id="PPC78605.1"/>
    </source>
</evidence>
<organism evidence="3 4">
    <name type="scientific">Proteobacteria bacterium 228</name>
    <dbReference type="NCBI Taxonomy" id="2083153"/>
    <lineage>
        <taxon>Bacteria</taxon>
        <taxon>Pseudomonadati</taxon>
        <taxon>Pseudomonadota</taxon>
    </lineage>
</organism>
<evidence type="ECO:0000313" key="4">
    <source>
        <dbReference type="Proteomes" id="UP000238196"/>
    </source>
</evidence>
<name>A0A2S5KV88_9PROT</name>
<feature type="domain" description="DUF4377" evidence="2">
    <location>
        <begin position="117"/>
        <end position="187"/>
    </location>
</feature>
<comment type="caution">
    <text evidence="3">The sequence shown here is derived from an EMBL/GenBank/DDBJ whole genome shotgun (WGS) entry which is preliminary data.</text>
</comment>
<dbReference type="Proteomes" id="UP000238196">
    <property type="component" value="Unassembled WGS sequence"/>
</dbReference>
<dbReference type="InterPro" id="IPR025485">
    <property type="entry name" value="DUF4377"/>
</dbReference>
<dbReference type="EMBL" id="PRLP01000012">
    <property type="protein sequence ID" value="PPC78605.1"/>
    <property type="molecule type" value="Genomic_DNA"/>
</dbReference>
<dbReference type="OrthoDB" id="7871744at2"/>
<proteinExistence type="predicted"/>
<sequence length="200" mass="21985">MLIGILVGQGRQALPISPTIPATPESAKLTKEDLRARMKLMTSKRVVVQTGTLGLLLLSLTGCMDNLNLKMPSFGLGSGSESAETVNAEQPKAEHKPFKSKTDDGTERDMVIYLSNHPKPCQGVAAGLCMEVKYDAKEDWSLFYGSIDGFIYQAGYYYTLKVHRGLRENPAADQSRYVWKLLEVVNKTPATKRADGTSLE</sequence>
<reference evidence="3 4" key="1">
    <citation type="submission" date="2018-02" db="EMBL/GenBank/DDBJ databases">
        <title>novel marine gammaproteobacteria from coastal saline agro ecosystem.</title>
        <authorList>
            <person name="Krishnan R."/>
            <person name="Ramesh Kumar N."/>
        </authorList>
    </citation>
    <scope>NUCLEOTIDE SEQUENCE [LARGE SCALE GENOMIC DNA]</scope>
    <source>
        <strain evidence="3 4">228</strain>
    </source>
</reference>
<feature type="region of interest" description="Disordered" evidence="1">
    <location>
        <begin position="80"/>
        <end position="103"/>
    </location>
</feature>
<protein>
    <recommendedName>
        <fullName evidence="2">DUF4377 domain-containing protein</fullName>
    </recommendedName>
</protein>